<comment type="caution">
    <text evidence="1">The sequence shown here is derived from an EMBL/GenBank/DDBJ whole genome shotgun (WGS) entry which is preliminary data.</text>
</comment>
<dbReference type="Proteomes" id="UP000681722">
    <property type="component" value="Unassembled WGS sequence"/>
</dbReference>
<dbReference type="Proteomes" id="UP000677228">
    <property type="component" value="Unassembled WGS sequence"/>
</dbReference>
<dbReference type="AlphaFoldDB" id="A0A813NNK0"/>
<dbReference type="EMBL" id="CAJOBC010000020">
    <property type="protein sequence ID" value="CAF3519735.1"/>
    <property type="molecule type" value="Genomic_DNA"/>
</dbReference>
<proteinExistence type="predicted"/>
<accession>A0A813NNK0</accession>
<reference evidence="1" key="1">
    <citation type="submission" date="2021-02" db="EMBL/GenBank/DDBJ databases">
        <authorList>
            <person name="Nowell W R."/>
        </authorList>
    </citation>
    <scope>NUCLEOTIDE SEQUENCE</scope>
</reference>
<evidence type="ECO:0000313" key="5">
    <source>
        <dbReference type="Proteomes" id="UP000663829"/>
    </source>
</evidence>
<dbReference type="EMBL" id="CAJNOK010017549">
    <property type="protein sequence ID" value="CAF1266059.1"/>
    <property type="molecule type" value="Genomic_DNA"/>
</dbReference>
<dbReference type="EMBL" id="CAJOBA010039113">
    <property type="protein sequence ID" value="CAF4072269.1"/>
    <property type="molecule type" value="Genomic_DNA"/>
</dbReference>
<gene>
    <name evidence="1" type="ORF">GPM918_LOCUS288</name>
    <name evidence="2" type="ORF">OVA965_LOCUS26960</name>
    <name evidence="3" type="ORF">SRO942_LOCUS289</name>
    <name evidence="4" type="ORF">TMI583_LOCUS27707</name>
</gene>
<dbReference type="Proteomes" id="UP000682733">
    <property type="component" value="Unassembled WGS sequence"/>
</dbReference>
<dbReference type="Proteomes" id="UP000663829">
    <property type="component" value="Unassembled WGS sequence"/>
</dbReference>
<protein>
    <submittedName>
        <fullName evidence="1">Uncharacterized protein</fullName>
    </submittedName>
</protein>
<evidence type="ECO:0000313" key="3">
    <source>
        <dbReference type="EMBL" id="CAF3519735.1"/>
    </source>
</evidence>
<dbReference type="EMBL" id="CAJNOQ010000020">
    <property type="protein sequence ID" value="CAF0741410.1"/>
    <property type="molecule type" value="Genomic_DNA"/>
</dbReference>
<evidence type="ECO:0000313" key="2">
    <source>
        <dbReference type="EMBL" id="CAF1266059.1"/>
    </source>
</evidence>
<organism evidence="1 5">
    <name type="scientific">Didymodactylos carnosus</name>
    <dbReference type="NCBI Taxonomy" id="1234261"/>
    <lineage>
        <taxon>Eukaryota</taxon>
        <taxon>Metazoa</taxon>
        <taxon>Spiralia</taxon>
        <taxon>Gnathifera</taxon>
        <taxon>Rotifera</taxon>
        <taxon>Eurotatoria</taxon>
        <taxon>Bdelloidea</taxon>
        <taxon>Philodinida</taxon>
        <taxon>Philodinidae</taxon>
        <taxon>Didymodactylos</taxon>
    </lineage>
</organism>
<sequence>MVVYEQSNIPLTIISRLCHNLSALVDGGKRRRRRQISVQIPMSAAHPNVAGGNDVNVPPKYFDGGNKIGAGGNPSGKDFVGNYLGNSPYQSNPYQQGMNNQPYYGAQGVNYPYAGQYQNQYPITGQFGQYGSQGQYGTGYQNQYNNQQGQYGYGTQYGNNYNNRPNNGQWYPSSIGYNSGYPYWNDGKQNQLNIFVSFASLFILLLINTKA</sequence>
<name>A0A813NNK0_9BILA</name>
<keyword evidence="5" id="KW-1185">Reference proteome</keyword>
<evidence type="ECO:0000313" key="4">
    <source>
        <dbReference type="EMBL" id="CAF4072269.1"/>
    </source>
</evidence>
<evidence type="ECO:0000313" key="1">
    <source>
        <dbReference type="EMBL" id="CAF0741410.1"/>
    </source>
</evidence>